<feature type="binding site" description="in other chain" evidence="9">
    <location>
        <position position="18"/>
    </location>
    <ligand>
        <name>ATP</name>
        <dbReference type="ChEBI" id="CHEBI:30616"/>
        <note>ligand shared between dimeric partners</note>
    </ligand>
</feature>
<evidence type="ECO:0000256" key="6">
    <source>
        <dbReference type="ARBA" id="ARBA00022840"/>
    </source>
</evidence>
<comment type="function">
    <text evidence="9">Synthesizes selenophosphate from selenide and ATP.</text>
</comment>
<feature type="binding site" description="in other chain" evidence="9">
    <location>
        <begin position="45"/>
        <end position="47"/>
    </location>
    <ligand>
        <name>ATP</name>
        <dbReference type="ChEBI" id="CHEBI:30616"/>
        <note>ligand shared between dimeric partners</note>
    </ligand>
</feature>
<reference evidence="12" key="1">
    <citation type="submission" date="2020-10" db="EMBL/GenBank/DDBJ databases">
        <authorList>
            <person name="Gilroy R."/>
        </authorList>
    </citation>
    <scope>NUCLEOTIDE SEQUENCE</scope>
    <source>
        <strain evidence="12">14700</strain>
    </source>
</reference>
<dbReference type="InterPro" id="IPR036921">
    <property type="entry name" value="PurM-like_N_sf"/>
</dbReference>
<dbReference type="Proteomes" id="UP000810292">
    <property type="component" value="Unassembled WGS sequence"/>
</dbReference>
<feature type="binding site" description="in other chain" evidence="9">
    <location>
        <position position="65"/>
    </location>
    <ligand>
        <name>ATP</name>
        <dbReference type="ChEBI" id="CHEBI:30616"/>
        <note>ligand shared between dimeric partners</note>
    </ligand>
</feature>
<organism evidence="12 13">
    <name type="scientific">Candidatus Ornithospirochaeta stercoravium</name>
    <dbReference type="NCBI Taxonomy" id="2840897"/>
    <lineage>
        <taxon>Bacteria</taxon>
        <taxon>Pseudomonadati</taxon>
        <taxon>Spirochaetota</taxon>
        <taxon>Spirochaetia</taxon>
        <taxon>Spirochaetales</taxon>
        <taxon>Spirochaetaceae</taxon>
        <taxon>Spirochaetaceae incertae sedis</taxon>
        <taxon>Candidatus Ornithospirochaeta</taxon>
    </lineage>
</organism>
<dbReference type="PANTHER" id="PTHR10256:SF0">
    <property type="entry name" value="INACTIVE SELENIDE, WATER DIKINASE-LIKE PROTEIN-RELATED"/>
    <property type="match status" value="1"/>
</dbReference>
<evidence type="ECO:0000313" key="12">
    <source>
        <dbReference type="EMBL" id="MBO8468364.1"/>
    </source>
</evidence>
<dbReference type="GO" id="GO:0004756">
    <property type="term" value="F:selenide, water dikinase activity"/>
    <property type="evidence" value="ECO:0007669"/>
    <property type="project" value="UniProtKB-UniRule"/>
</dbReference>
<feature type="binding site" evidence="9">
    <location>
        <position position="223"/>
    </location>
    <ligand>
        <name>Mg(2+)</name>
        <dbReference type="ChEBI" id="CHEBI:18420"/>
    </ligand>
</feature>
<dbReference type="AlphaFoldDB" id="A0A9D9NCH6"/>
<dbReference type="NCBIfam" id="TIGR00476">
    <property type="entry name" value="selD"/>
    <property type="match status" value="1"/>
</dbReference>
<dbReference type="Gene3D" id="3.30.1330.10">
    <property type="entry name" value="PurM-like, N-terminal domain"/>
    <property type="match status" value="1"/>
</dbReference>
<reference evidence="12" key="2">
    <citation type="journal article" date="2021" name="PeerJ">
        <title>Extensive microbial diversity within the chicken gut microbiome revealed by metagenomics and culture.</title>
        <authorList>
            <person name="Gilroy R."/>
            <person name="Ravi A."/>
            <person name="Getino M."/>
            <person name="Pursley I."/>
            <person name="Horton D.L."/>
            <person name="Alikhan N.F."/>
            <person name="Baker D."/>
            <person name="Gharbi K."/>
            <person name="Hall N."/>
            <person name="Watson M."/>
            <person name="Adriaenssens E.M."/>
            <person name="Foster-Nyarko E."/>
            <person name="Jarju S."/>
            <person name="Secka A."/>
            <person name="Antonio M."/>
            <person name="Oren A."/>
            <person name="Chaudhuri R.R."/>
            <person name="La Ragione R."/>
            <person name="Hildebrand F."/>
            <person name="Pallen M.J."/>
        </authorList>
    </citation>
    <scope>NUCLEOTIDE SEQUENCE</scope>
    <source>
        <strain evidence="12">14700</strain>
    </source>
</reference>
<keyword evidence="6 9" id="KW-0067">ATP-binding</keyword>
<proteinExistence type="inferred from homology"/>
<keyword evidence="2 9" id="KW-0808">Transferase</keyword>
<keyword evidence="3 9" id="KW-0479">Metal-binding</keyword>
<feature type="binding site" evidence="9">
    <location>
        <position position="48"/>
    </location>
    <ligand>
        <name>Mg(2+)</name>
        <dbReference type="ChEBI" id="CHEBI:18420"/>
    </ligand>
</feature>
<dbReference type="EMBL" id="JADIMF010000017">
    <property type="protein sequence ID" value="MBO8468364.1"/>
    <property type="molecule type" value="Genomic_DNA"/>
</dbReference>
<dbReference type="Pfam" id="PF02769">
    <property type="entry name" value="AIRS_C"/>
    <property type="match status" value="1"/>
</dbReference>
<feature type="binding site" evidence="9">
    <location>
        <position position="88"/>
    </location>
    <ligand>
        <name>Mg(2+)</name>
        <dbReference type="ChEBI" id="CHEBI:18420"/>
    </ligand>
</feature>
<feature type="domain" description="PurM-like C-terminal" evidence="11">
    <location>
        <begin position="166"/>
        <end position="340"/>
    </location>
</feature>
<feature type="binding site" description="in other chain" evidence="9">
    <location>
        <position position="88"/>
    </location>
    <ligand>
        <name>ATP</name>
        <dbReference type="ChEBI" id="CHEBI:30616"/>
        <note>ligand shared between dimeric partners</note>
    </ligand>
</feature>
<accession>A0A9D9NCH6</accession>
<dbReference type="PIRSF" id="PIRSF036407">
    <property type="entry name" value="Selenphspht_syn"/>
    <property type="match status" value="1"/>
</dbReference>
<feature type="binding site" evidence="9">
    <location>
        <begin position="135"/>
        <end position="137"/>
    </location>
    <ligand>
        <name>ATP</name>
        <dbReference type="ChEBI" id="CHEBI:30616"/>
        <note>ligand shared between dimeric partners</note>
    </ligand>
</feature>
<keyword evidence="8 9" id="KW-0711">Selenium</keyword>
<dbReference type="InterPro" id="IPR004536">
    <property type="entry name" value="SPS/SelD"/>
</dbReference>
<name>A0A9D9NCH6_9SPIO</name>
<keyword evidence="4 9" id="KW-0547">Nucleotide-binding</keyword>
<dbReference type="GO" id="GO:0005737">
    <property type="term" value="C:cytoplasm"/>
    <property type="evidence" value="ECO:0007669"/>
    <property type="project" value="TreeGrafter"/>
</dbReference>
<gene>
    <name evidence="9 12" type="primary">selD</name>
    <name evidence="12" type="ORF">IAA72_01085</name>
</gene>
<evidence type="ECO:0000256" key="3">
    <source>
        <dbReference type="ARBA" id="ARBA00022723"/>
    </source>
</evidence>
<comment type="catalytic activity">
    <reaction evidence="9">
        <text>hydrogenselenide + ATP + H2O = selenophosphate + AMP + phosphate + 2 H(+)</text>
        <dbReference type="Rhea" id="RHEA:18737"/>
        <dbReference type="ChEBI" id="CHEBI:15377"/>
        <dbReference type="ChEBI" id="CHEBI:15378"/>
        <dbReference type="ChEBI" id="CHEBI:16144"/>
        <dbReference type="ChEBI" id="CHEBI:29317"/>
        <dbReference type="ChEBI" id="CHEBI:30616"/>
        <dbReference type="ChEBI" id="CHEBI:43474"/>
        <dbReference type="ChEBI" id="CHEBI:456215"/>
        <dbReference type="EC" id="2.7.9.3"/>
    </reaction>
</comment>
<dbReference type="HAMAP" id="MF_00625">
    <property type="entry name" value="SelD"/>
    <property type="match status" value="1"/>
</dbReference>
<dbReference type="PANTHER" id="PTHR10256">
    <property type="entry name" value="SELENIDE, WATER DIKINASE"/>
    <property type="match status" value="1"/>
</dbReference>
<dbReference type="SUPFAM" id="SSF56042">
    <property type="entry name" value="PurM C-terminal domain-like"/>
    <property type="match status" value="1"/>
</dbReference>
<dbReference type="GO" id="GO:0005524">
    <property type="term" value="F:ATP binding"/>
    <property type="evidence" value="ECO:0007669"/>
    <property type="project" value="UniProtKB-UniRule"/>
</dbReference>
<feature type="site" description="Important for catalytic activity" evidence="9">
    <location>
        <position position="18"/>
    </location>
</feature>
<evidence type="ECO:0000256" key="7">
    <source>
        <dbReference type="ARBA" id="ARBA00022842"/>
    </source>
</evidence>
<feature type="domain" description="PurM-like N-terminal" evidence="10">
    <location>
        <begin position="47"/>
        <end position="152"/>
    </location>
</feature>
<evidence type="ECO:0000313" key="13">
    <source>
        <dbReference type="Proteomes" id="UP000810292"/>
    </source>
</evidence>
<evidence type="ECO:0000259" key="11">
    <source>
        <dbReference type="Pfam" id="PF02769"/>
    </source>
</evidence>
<dbReference type="EC" id="2.7.9.3" evidence="9"/>
<evidence type="ECO:0000256" key="8">
    <source>
        <dbReference type="ARBA" id="ARBA00023266"/>
    </source>
</evidence>
<dbReference type="InterPro" id="IPR023061">
    <property type="entry name" value="SelD_I"/>
</dbReference>
<comment type="similarity">
    <text evidence="1 9">Belongs to the selenophosphate synthase 1 family. Class I subfamily.</text>
</comment>
<dbReference type="GO" id="GO:0000287">
    <property type="term" value="F:magnesium ion binding"/>
    <property type="evidence" value="ECO:0007669"/>
    <property type="project" value="UniProtKB-UniRule"/>
</dbReference>
<evidence type="ECO:0000256" key="1">
    <source>
        <dbReference type="ARBA" id="ARBA00008026"/>
    </source>
</evidence>
<evidence type="ECO:0000256" key="4">
    <source>
        <dbReference type="ARBA" id="ARBA00022741"/>
    </source>
</evidence>
<dbReference type="Gene3D" id="3.90.650.10">
    <property type="entry name" value="PurM-like C-terminal domain"/>
    <property type="match status" value="1"/>
</dbReference>
<dbReference type="Pfam" id="PF00586">
    <property type="entry name" value="AIRS"/>
    <property type="match status" value="1"/>
</dbReference>
<protein>
    <recommendedName>
        <fullName evidence="9">Selenide, water dikinase</fullName>
        <ecNumber evidence="9">2.7.9.3</ecNumber>
    </recommendedName>
    <alternativeName>
        <fullName evidence="9">Selenium donor protein</fullName>
    </alternativeName>
    <alternativeName>
        <fullName evidence="9">Selenophosphate synthase</fullName>
    </alternativeName>
</protein>
<dbReference type="InterPro" id="IPR016188">
    <property type="entry name" value="PurM-like_N"/>
</dbReference>
<dbReference type="FunFam" id="3.30.1330.10:FF:000003">
    <property type="entry name" value="Selenide, water dikinase"/>
    <property type="match status" value="1"/>
</dbReference>
<dbReference type="GO" id="GO:0016260">
    <property type="term" value="P:selenocysteine biosynthetic process"/>
    <property type="evidence" value="ECO:0007669"/>
    <property type="project" value="InterPro"/>
</dbReference>
<keyword evidence="7 9" id="KW-0460">Magnesium</keyword>
<comment type="caution">
    <text evidence="12">The sequence shown here is derived from an EMBL/GenBank/DDBJ whole genome shotgun (WGS) entry which is preliminary data.</text>
</comment>
<dbReference type="SUPFAM" id="SSF55326">
    <property type="entry name" value="PurM N-terminal domain-like"/>
    <property type="match status" value="1"/>
</dbReference>
<evidence type="ECO:0000256" key="9">
    <source>
        <dbReference type="HAMAP-Rule" id="MF_00625"/>
    </source>
</evidence>
<evidence type="ECO:0000256" key="2">
    <source>
        <dbReference type="ARBA" id="ARBA00022679"/>
    </source>
</evidence>
<comment type="cofactor">
    <cofactor evidence="9">
        <name>Mg(2+)</name>
        <dbReference type="ChEBI" id="CHEBI:18420"/>
    </cofactor>
    <text evidence="9">Binds 1 Mg(2+) ion per monomer.</text>
</comment>
<evidence type="ECO:0000256" key="5">
    <source>
        <dbReference type="ARBA" id="ARBA00022777"/>
    </source>
</evidence>
<keyword evidence="5 9" id="KW-0418">Kinase</keyword>
<dbReference type="InterPro" id="IPR010918">
    <property type="entry name" value="PurM-like_C_dom"/>
</dbReference>
<feature type="active site" evidence="9">
    <location>
        <position position="15"/>
    </location>
</feature>
<dbReference type="CDD" id="cd02195">
    <property type="entry name" value="SelD"/>
    <property type="match status" value="1"/>
</dbReference>
<sequence length="341" mass="36483">MEEVKLTSLVRSSGCNAKLPPGELHKVIDSLPVRQSEMLIEGFESADDALVYDIGGDRVLIETVDFFPPMVDDPYRFGQIAAANAISDIYAMGGEPKIAMSLMCFPSCLDISVMKRIMEGAMAKTDEAGVVIAGGHTISDREPKFGLAVTGFADKNAVWSNKGAVPGDKAVLTKKLGVGILMTALKAGEAAASDAEAAIEQMCTLNKKAKEMAEGLSVHAATDVTGFSLIGHSSEVAAASCVSIEIDSSSIRFLSGAFEAARYGFIPEGRYTNEDYLALMVSFPEDFDKTLSDALYSPETSGGLLLFMSQRDADEYVKRMDGDAFVIGEVREKAEKKVIII</sequence>
<comment type="subunit">
    <text evidence="9">Homodimer.</text>
</comment>
<dbReference type="InterPro" id="IPR036676">
    <property type="entry name" value="PurM-like_C_sf"/>
</dbReference>
<evidence type="ECO:0000259" key="10">
    <source>
        <dbReference type="Pfam" id="PF00586"/>
    </source>
</evidence>